<accession>A0ACD3AKN6</accession>
<reference evidence="1 2" key="1">
    <citation type="journal article" date="2019" name="Nat. Ecol. Evol.">
        <title>Megaphylogeny resolves global patterns of mushroom evolution.</title>
        <authorList>
            <person name="Varga T."/>
            <person name="Krizsan K."/>
            <person name="Foldi C."/>
            <person name="Dima B."/>
            <person name="Sanchez-Garcia M."/>
            <person name="Sanchez-Ramirez S."/>
            <person name="Szollosi G.J."/>
            <person name="Szarkandi J.G."/>
            <person name="Papp V."/>
            <person name="Albert L."/>
            <person name="Andreopoulos W."/>
            <person name="Angelini C."/>
            <person name="Antonin V."/>
            <person name="Barry K.W."/>
            <person name="Bougher N.L."/>
            <person name="Buchanan P."/>
            <person name="Buyck B."/>
            <person name="Bense V."/>
            <person name="Catcheside P."/>
            <person name="Chovatia M."/>
            <person name="Cooper J."/>
            <person name="Damon W."/>
            <person name="Desjardin D."/>
            <person name="Finy P."/>
            <person name="Geml J."/>
            <person name="Haridas S."/>
            <person name="Hughes K."/>
            <person name="Justo A."/>
            <person name="Karasinski D."/>
            <person name="Kautmanova I."/>
            <person name="Kiss B."/>
            <person name="Kocsube S."/>
            <person name="Kotiranta H."/>
            <person name="LaButti K.M."/>
            <person name="Lechner B.E."/>
            <person name="Liimatainen K."/>
            <person name="Lipzen A."/>
            <person name="Lukacs Z."/>
            <person name="Mihaltcheva S."/>
            <person name="Morgado L.N."/>
            <person name="Niskanen T."/>
            <person name="Noordeloos M.E."/>
            <person name="Ohm R.A."/>
            <person name="Ortiz-Santana B."/>
            <person name="Ovrebo C."/>
            <person name="Racz N."/>
            <person name="Riley R."/>
            <person name="Savchenko A."/>
            <person name="Shiryaev A."/>
            <person name="Soop K."/>
            <person name="Spirin V."/>
            <person name="Szebenyi C."/>
            <person name="Tomsovsky M."/>
            <person name="Tulloss R.E."/>
            <person name="Uehling J."/>
            <person name="Grigoriev I.V."/>
            <person name="Vagvolgyi C."/>
            <person name="Papp T."/>
            <person name="Martin F.M."/>
            <person name="Miettinen O."/>
            <person name="Hibbett D.S."/>
            <person name="Nagy L.G."/>
        </authorList>
    </citation>
    <scope>NUCLEOTIDE SEQUENCE [LARGE SCALE GENOMIC DNA]</scope>
    <source>
        <strain evidence="1 2">NL-1719</strain>
    </source>
</reference>
<evidence type="ECO:0000313" key="2">
    <source>
        <dbReference type="Proteomes" id="UP000308600"/>
    </source>
</evidence>
<name>A0ACD3AKN6_9AGAR</name>
<feature type="non-terminal residue" evidence="1">
    <location>
        <position position="227"/>
    </location>
</feature>
<keyword evidence="2" id="KW-1185">Reference proteome</keyword>
<proteinExistence type="predicted"/>
<evidence type="ECO:0000313" key="1">
    <source>
        <dbReference type="EMBL" id="TFK65879.1"/>
    </source>
</evidence>
<gene>
    <name evidence="1" type="ORF">BDN72DRAFT_845058</name>
</gene>
<sequence>MAQNFPSAADIEARIFINTPPSAFPSPSTSTPHHPHRSRTGSWSSNPPTPVIPPRAFNDSTSRLSNSSNPYLTSIATSYPSHPYANAYTPPSPGHYPSNSVPQLRTEPSFSTSVAKRSVSGYYDPERASTPPPNLAEEKRPFWRSRRGIIALTVLVLLVTVAAVAGPAVASAFVKVHDDSQPASASGSGGSSGGSGGGSSLSGSAPATPIESPSISSAAVSAAATTS</sequence>
<dbReference type="Proteomes" id="UP000308600">
    <property type="component" value="Unassembled WGS sequence"/>
</dbReference>
<protein>
    <submittedName>
        <fullName evidence="1">Uncharacterized protein</fullName>
    </submittedName>
</protein>
<organism evidence="1 2">
    <name type="scientific">Pluteus cervinus</name>
    <dbReference type="NCBI Taxonomy" id="181527"/>
    <lineage>
        <taxon>Eukaryota</taxon>
        <taxon>Fungi</taxon>
        <taxon>Dikarya</taxon>
        <taxon>Basidiomycota</taxon>
        <taxon>Agaricomycotina</taxon>
        <taxon>Agaricomycetes</taxon>
        <taxon>Agaricomycetidae</taxon>
        <taxon>Agaricales</taxon>
        <taxon>Pluteineae</taxon>
        <taxon>Pluteaceae</taxon>
        <taxon>Pluteus</taxon>
    </lineage>
</organism>
<dbReference type="EMBL" id="ML208423">
    <property type="protein sequence ID" value="TFK65879.1"/>
    <property type="molecule type" value="Genomic_DNA"/>
</dbReference>